<feature type="transmembrane region" description="Helical" evidence="1">
    <location>
        <begin position="375"/>
        <end position="396"/>
    </location>
</feature>
<keyword evidence="1" id="KW-0472">Membrane</keyword>
<feature type="transmembrane region" description="Helical" evidence="1">
    <location>
        <begin position="500"/>
        <end position="519"/>
    </location>
</feature>
<sequence length="728" mass="80712">MKINKKWFLTLIIVASMINLFTPSIYALEKPETPKVIMVIINRVNFDDLQRMPRVKALMDEGAVTLMNTRASGKNSEFKSYATLGAGIRAEASHSTALFYPLDKNTKAIYERRMEGGVAEKGIINYNIHSLLQQNLRGEYGAMPGALGEMLTQQGYKTIILGNSDTEDYLSRAAGFIPMDSRGYIHGGQVDGDLIQKDINSPFGMKTNYDKLLEAFIGAYNEGNFFVIETGDINRLESYRTNVTNSMYIEHKNNALDNIDGFIDKLLQHIEGDPTVLMLVTPYPSDDAAARGERLTPVVIYEEGAPGGLLWSGTTRRMGIIGNVDIAPTVLGYFDIEPIGMIGRGVTTVAADDGISYIQYLNRRVVNTSLQRYRILYSFAVYQMLASVAALLTIVFRKRIPAKWYNPVAFCLLGTIVAPFTLLILPLLGVLTITLNYIFLIIITGILIIVLYYLGRKEPLNIILYASLLVSAGLILDIGLGQNLIKNSILGYDPIIGARYYGIGNEYMGVLIGAVLIFTTTLLDRYNMNKYFVILFYLLTTIVIAFPTMGANVGGTITAVFAFLFTSIRLLQKKINIKRLIYILIGVISVVVVMAVIDLFFMENHSHLASAIQQIVDNGPIVIYQIITRKIAMNIRVMGVTVWSRVLLMTIAIVGILFYRPAGIIKKITSTYPNMTIGWGGIIVACGVSFAVNDSGVVSAATTIIFLSTTILYLIMDSFYRQKRCKGE</sequence>
<feature type="transmembrane region" description="Helical" evidence="1">
    <location>
        <begin position="553"/>
        <end position="571"/>
    </location>
</feature>
<dbReference type="Proteomes" id="UP000198718">
    <property type="component" value="Unassembled WGS sequence"/>
</dbReference>
<dbReference type="EMBL" id="FNFP01000002">
    <property type="protein sequence ID" value="SDK53440.1"/>
    <property type="molecule type" value="Genomic_DNA"/>
</dbReference>
<dbReference type="STRING" id="393762.SAMN05660472_01519"/>
<feature type="transmembrane region" description="Helical" evidence="1">
    <location>
        <begin position="642"/>
        <end position="659"/>
    </location>
</feature>
<keyword evidence="3" id="KW-1185">Reference proteome</keyword>
<proteinExistence type="predicted"/>
<evidence type="ECO:0000313" key="2">
    <source>
        <dbReference type="EMBL" id="SDK53440.1"/>
    </source>
</evidence>
<organism evidence="2 3">
    <name type="scientific">Natronincola ferrireducens</name>
    <dbReference type="NCBI Taxonomy" id="393762"/>
    <lineage>
        <taxon>Bacteria</taxon>
        <taxon>Bacillati</taxon>
        <taxon>Bacillota</taxon>
        <taxon>Clostridia</taxon>
        <taxon>Peptostreptococcales</taxon>
        <taxon>Natronincolaceae</taxon>
        <taxon>Natronincola</taxon>
    </lineage>
</organism>
<feature type="transmembrane region" description="Helical" evidence="1">
    <location>
        <begin position="437"/>
        <end position="455"/>
    </location>
</feature>
<keyword evidence="1" id="KW-0812">Transmembrane</keyword>
<feature type="transmembrane region" description="Helical" evidence="1">
    <location>
        <begin position="671"/>
        <end position="691"/>
    </location>
</feature>
<reference evidence="2 3" key="1">
    <citation type="submission" date="2016-10" db="EMBL/GenBank/DDBJ databases">
        <authorList>
            <person name="de Groot N.N."/>
        </authorList>
    </citation>
    <scope>NUCLEOTIDE SEQUENCE [LARGE SCALE GENOMIC DNA]</scope>
    <source>
        <strain evidence="2 3">DSM 18346</strain>
    </source>
</reference>
<gene>
    <name evidence="2" type="ORF">SAMN05660472_01519</name>
</gene>
<feature type="transmembrane region" description="Helical" evidence="1">
    <location>
        <begin position="408"/>
        <end position="431"/>
    </location>
</feature>
<feature type="transmembrane region" description="Helical" evidence="1">
    <location>
        <begin position="697"/>
        <end position="716"/>
    </location>
</feature>
<feature type="transmembrane region" description="Helical" evidence="1">
    <location>
        <begin position="531"/>
        <end position="547"/>
    </location>
</feature>
<name>A0A1G9CP23_9FIRM</name>
<dbReference type="AlphaFoldDB" id="A0A1G9CP23"/>
<dbReference type="RefSeq" id="WP_090552928.1">
    <property type="nucleotide sequence ID" value="NZ_FNFP01000002.1"/>
</dbReference>
<protein>
    <submittedName>
        <fullName evidence="2">Uncharacterized protein</fullName>
    </submittedName>
</protein>
<evidence type="ECO:0000256" key="1">
    <source>
        <dbReference type="SAM" id="Phobius"/>
    </source>
</evidence>
<feature type="transmembrane region" description="Helical" evidence="1">
    <location>
        <begin position="580"/>
        <end position="601"/>
    </location>
</feature>
<keyword evidence="1" id="KW-1133">Transmembrane helix</keyword>
<feature type="transmembrane region" description="Helical" evidence="1">
    <location>
        <begin position="462"/>
        <end position="480"/>
    </location>
</feature>
<dbReference type="InterPro" id="IPR017850">
    <property type="entry name" value="Alkaline_phosphatase_core_sf"/>
</dbReference>
<accession>A0A1G9CP23</accession>
<dbReference type="OrthoDB" id="3199331at2"/>
<dbReference type="SUPFAM" id="SSF53649">
    <property type="entry name" value="Alkaline phosphatase-like"/>
    <property type="match status" value="1"/>
</dbReference>
<dbReference type="Gene3D" id="3.40.720.10">
    <property type="entry name" value="Alkaline Phosphatase, subunit A"/>
    <property type="match status" value="1"/>
</dbReference>
<evidence type="ECO:0000313" key="3">
    <source>
        <dbReference type="Proteomes" id="UP000198718"/>
    </source>
</evidence>